<evidence type="ECO:0000256" key="12">
    <source>
        <dbReference type="RuleBase" id="RU365008"/>
    </source>
</evidence>
<dbReference type="Ensembl" id="ENSBOBT00000008686.1">
    <property type="protein sequence ID" value="ENSBOBP00000008467.1"/>
    <property type="gene ID" value="ENSBOBG00000005499.1"/>
</dbReference>
<evidence type="ECO:0000256" key="5">
    <source>
        <dbReference type="ARBA" id="ARBA00022692"/>
    </source>
</evidence>
<dbReference type="PANTHER" id="PTHR21014:SF5">
    <property type="entry name" value="TYPE 2 PHOSPHATIDYLINOSITOL 4,5-BISPHOSPHATE 4-PHOSPHATASE"/>
    <property type="match status" value="1"/>
</dbReference>
<evidence type="ECO:0000256" key="10">
    <source>
        <dbReference type="ARBA" id="ARBA00023136"/>
    </source>
</evidence>
<dbReference type="Pfam" id="PF09788">
    <property type="entry name" value="Tmemb_55A"/>
    <property type="match status" value="2"/>
</dbReference>
<feature type="transmembrane region" description="Helical" evidence="12">
    <location>
        <begin position="208"/>
        <end position="230"/>
    </location>
</feature>
<evidence type="ECO:0000256" key="2">
    <source>
        <dbReference type="ARBA" id="ARBA00004107"/>
    </source>
</evidence>
<accession>A0A8C0IBT7</accession>
<dbReference type="Proteomes" id="UP000694567">
    <property type="component" value="Unplaced"/>
</dbReference>
<name>A0A8C0IBT7_BUBBB</name>
<comment type="function">
    <text evidence="12">Catalyzes the hydrolysis of phosphatidylinositol-4,5-bisphosphate (PtdIns-4,5-P2) to phosphatidylinositol-4-phosphate (PtdIns-4-P).</text>
</comment>
<keyword evidence="5 12" id="KW-0812">Transmembrane</keyword>
<dbReference type="GO" id="GO:0005886">
    <property type="term" value="C:plasma membrane"/>
    <property type="evidence" value="ECO:0007669"/>
    <property type="project" value="TreeGrafter"/>
</dbReference>
<keyword evidence="7 12" id="KW-0378">Hydrolase</keyword>
<dbReference type="GO" id="GO:0031902">
    <property type="term" value="C:late endosome membrane"/>
    <property type="evidence" value="ECO:0007669"/>
    <property type="project" value="UniProtKB-SubCell"/>
</dbReference>
<evidence type="ECO:0000256" key="7">
    <source>
        <dbReference type="ARBA" id="ARBA00022801"/>
    </source>
</evidence>
<keyword evidence="8 12" id="KW-1133">Transmembrane helix</keyword>
<evidence type="ECO:0000256" key="11">
    <source>
        <dbReference type="ARBA" id="ARBA00023228"/>
    </source>
</evidence>
<evidence type="ECO:0000256" key="3">
    <source>
        <dbReference type="ARBA" id="ARBA00004155"/>
    </source>
</evidence>
<keyword evidence="11 12" id="KW-0458">Lysosome</keyword>
<keyword evidence="10 12" id="KW-0472">Membrane</keyword>
<dbReference type="PANTHER" id="PTHR21014">
    <property type="entry name" value="PHOSPHATIDYLINOSITOL-4,5-BISPHOSPHATE 4-PHOSPHATASE"/>
    <property type="match status" value="1"/>
</dbReference>
<evidence type="ECO:0000256" key="8">
    <source>
        <dbReference type="ARBA" id="ARBA00022989"/>
    </source>
</evidence>
<reference evidence="13" key="2">
    <citation type="submission" date="2025-09" db="UniProtKB">
        <authorList>
            <consortium name="Ensembl"/>
        </authorList>
    </citation>
    <scope>IDENTIFICATION</scope>
</reference>
<comment type="catalytic activity">
    <reaction evidence="1 12">
        <text>a 1,2-diacyl-sn-glycero-3-phospho-(1D-myo-inositol-4,5-bisphosphate) + H2O = a 1,2-diacyl-sn-glycero-3-phospho-(1D-myo-inositol-5-phosphate) + phosphate</text>
        <dbReference type="Rhea" id="RHEA:25674"/>
        <dbReference type="ChEBI" id="CHEBI:15377"/>
        <dbReference type="ChEBI" id="CHEBI:43474"/>
        <dbReference type="ChEBI" id="CHEBI:57795"/>
        <dbReference type="ChEBI" id="CHEBI:58456"/>
        <dbReference type="EC" id="3.1.3.78"/>
    </reaction>
</comment>
<keyword evidence="6 12" id="KW-0967">Endosome</keyword>
<evidence type="ECO:0000256" key="4">
    <source>
        <dbReference type="ARBA" id="ARBA00012936"/>
    </source>
</evidence>
<sequence>MLVMALLPTCVLFYLLFFSSEASLRLLLICGGIPFGFSTEISWSLAAELPPPYTAIASPDASGVPVINCRVCQSLINLDGKLHQHVVKCTVCNEATPIKNPPSGKKYVRCQCNCLLICKDTSRKIGCPRPNCRRIITLGPVMLIPEEQPAQPALPVQPDGTRVVCGHYSPPHFTVLSLKLFVVSTFKSILPHSMVGTQDFARRFHATYVSWAIAYLLGLICLIRACYWGAIKVSYPEHSFA</sequence>
<protein>
    <recommendedName>
        <fullName evidence="4 12">Phosphatidylinositol-4,5-bisphosphate 4-phosphatase</fullName>
        <ecNumber evidence="4 12">3.1.3.78</ecNumber>
    </recommendedName>
</protein>
<dbReference type="InterPro" id="IPR019178">
    <property type="entry name" value="PtdIns-P2-Ptase"/>
</dbReference>
<keyword evidence="9" id="KW-0443">Lipid metabolism</keyword>
<comment type="subcellular location">
    <subcellularLocation>
        <location evidence="2 12">Late endosome membrane</location>
        <topology evidence="2 12">Multi-pass membrane protein</topology>
    </subcellularLocation>
    <subcellularLocation>
        <location evidence="3 12">Lysosome membrane</location>
        <topology evidence="3 12">Multi-pass membrane protein</topology>
    </subcellularLocation>
</comment>
<organism evidence="13 14">
    <name type="scientific">Bubo bubo</name>
    <name type="common">Eurasian eagle-owl</name>
    <name type="synonym">Strix bubo</name>
    <dbReference type="NCBI Taxonomy" id="30461"/>
    <lineage>
        <taxon>Eukaryota</taxon>
        <taxon>Metazoa</taxon>
        <taxon>Chordata</taxon>
        <taxon>Craniata</taxon>
        <taxon>Vertebrata</taxon>
        <taxon>Euteleostomi</taxon>
        <taxon>Archelosauria</taxon>
        <taxon>Archosauria</taxon>
        <taxon>Dinosauria</taxon>
        <taxon>Saurischia</taxon>
        <taxon>Theropoda</taxon>
        <taxon>Coelurosauria</taxon>
        <taxon>Aves</taxon>
        <taxon>Neognathae</taxon>
        <taxon>Neoaves</taxon>
        <taxon>Telluraves</taxon>
        <taxon>Strigiformes</taxon>
        <taxon>Strigidae</taxon>
        <taxon>Bubo</taxon>
    </lineage>
</organism>
<keyword evidence="14" id="KW-1185">Reference proteome</keyword>
<evidence type="ECO:0000256" key="6">
    <source>
        <dbReference type="ARBA" id="ARBA00022753"/>
    </source>
</evidence>
<evidence type="ECO:0000313" key="14">
    <source>
        <dbReference type="Proteomes" id="UP000694567"/>
    </source>
</evidence>
<evidence type="ECO:0000256" key="1">
    <source>
        <dbReference type="ARBA" id="ARBA00001261"/>
    </source>
</evidence>
<dbReference type="EC" id="3.1.3.78" evidence="4 12"/>
<dbReference type="GO" id="GO:0046856">
    <property type="term" value="P:phosphatidylinositol dephosphorylation"/>
    <property type="evidence" value="ECO:0007669"/>
    <property type="project" value="InterPro"/>
</dbReference>
<evidence type="ECO:0000313" key="13">
    <source>
        <dbReference type="Ensembl" id="ENSBOBP00000008467.1"/>
    </source>
</evidence>
<reference evidence="13" key="1">
    <citation type="submission" date="2025-08" db="UniProtKB">
        <authorList>
            <consortium name="Ensembl"/>
        </authorList>
    </citation>
    <scope>IDENTIFICATION</scope>
</reference>
<dbReference type="GO" id="GO:0030670">
    <property type="term" value="C:phagocytic vesicle membrane"/>
    <property type="evidence" value="ECO:0007669"/>
    <property type="project" value="TreeGrafter"/>
</dbReference>
<dbReference type="GO" id="GO:0005765">
    <property type="term" value="C:lysosomal membrane"/>
    <property type="evidence" value="ECO:0007669"/>
    <property type="project" value="UniProtKB-SubCell"/>
</dbReference>
<dbReference type="AlphaFoldDB" id="A0A8C0IBT7"/>
<evidence type="ECO:0000256" key="9">
    <source>
        <dbReference type="ARBA" id="ARBA00023098"/>
    </source>
</evidence>
<dbReference type="GO" id="GO:0034597">
    <property type="term" value="F:phosphatidylinositol-4,5-bisphosphate 4-phosphatase activity"/>
    <property type="evidence" value="ECO:0007669"/>
    <property type="project" value="UniProtKB-EC"/>
</dbReference>
<proteinExistence type="predicted"/>